<evidence type="ECO:0000256" key="5">
    <source>
        <dbReference type="ARBA" id="ARBA00025738"/>
    </source>
</evidence>
<proteinExistence type="evidence at transcript level"/>
<feature type="binding site" evidence="6">
    <location>
        <position position="267"/>
    </location>
    <ligand>
        <name>Ca(2+)</name>
        <dbReference type="ChEBI" id="CHEBI:29108"/>
    </ligand>
</feature>
<comment type="similarity">
    <text evidence="5">Belongs to the apyrase family.</text>
</comment>
<dbReference type="InterPro" id="IPR036258">
    <property type="entry name" value="Apyrase_sf"/>
</dbReference>
<dbReference type="PANTHER" id="PTHR13023">
    <property type="entry name" value="APYRASE"/>
    <property type="match status" value="1"/>
</dbReference>
<reference evidence="8" key="1">
    <citation type="submission" date="2012-08" db="EMBL/GenBank/DDBJ databases">
        <title>Functional transcriptomics of wild caught Lutzomyia intermedia salivary glands: Identification of a protective salivary protein against Leishmania braziliensis infection.</title>
        <authorList>
            <person name="de Moura T.R."/>
            <person name="Oliveira F."/>
            <person name="Carneiro M.W."/>
            <person name="Miranda J.C."/>
            <person name="Clarencio J."/>
            <person name="Barral-Netto M."/>
            <person name="Barral A."/>
            <person name="Brodskyn C."/>
            <person name="Ribeiro J.M.C."/>
            <person name="Valenzuela J.G."/>
            <person name="de Oliveira C.I."/>
        </authorList>
    </citation>
    <scope>NUCLEOTIDE SEQUENCE</scope>
    <source>
        <tissue evidence="8">Salivary gland</tissue>
    </source>
</reference>
<dbReference type="AlphaFoldDB" id="J7HHV3"/>
<dbReference type="InterPro" id="IPR009283">
    <property type="entry name" value="Apyrase"/>
</dbReference>
<feature type="binding site" evidence="6">
    <location>
        <position position="204"/>
    </location>
    <ligand>
        <name>Ca(2+)</name>
        <dbReference type="ChEBI" id="CHEBI:29108"/>
    </ligand>
</feature>
<evidence type="ECO:0000256" key="6">
    <source>
        <dbReference type="PIRSR" id="PIRSR609283-1"/>
    </source>
</evidence>
<evidence type="ECO:0000256" key="7">
    <source>
        <dbReference type="SAM" id="SignalP"/>
    </source>
</evidence>
<evidence type="ECO:0000256" key="4">
    <source>
        <dbReference type="ARBA" id="ARBA00022837"/>
    </source>
</evidence>
<protein>
    <submittedName>
        <fullName evidence="8">Salivary apyrase</fullName>
    </submittedName>
</protein>
<feature type="chain" id="PRO_5003793118" evidence="7">
    <location>
        <begin position="18"/>
        <end position="331"/>
    </location>
</feature>
<organism evidence="8">
    <name type="scientific">Nyssomyia intermedia</name>
    <dbReference type="NCBI Taxonomy" id="182990"/>
    <lineage>
        <taxon>Eukaryota</taxon>
        <taxon>Metazoa</taxon>
        <taxon>Ecdysozoa</taxon>
        <taxon>Arthropoda</taxon>
        <taxon>Hexapoda</taxon>
        <taxon>Insecta</taxon>
        <taxon>Pterygota</taxon>
        <taxon>Neoptera</taxon>
        <taxon>Endopterygota</taxon>
        <taxon>Diptera</taxon>
        <taxon>Nematocera</taxon>
        <taxon>Psychodoidea</taxon>
        <taxon>Psychodidae</taxon>
        <taxon>Nyssomyia</taxon>
    </lineage>
</organism>
<dbReference type="Gene3D" id="2.120.10.100">
    <property type="entry name" value="Apyrase"/>
    <property type="match status" value="1"/>
</dbReference>
<accession>J7HHV3</accession>
<evidence type="ECO:0000256" key="2">
    <source>
        <dbReference type="ARBA" id="ARBA00022723"/>
    </source>
</evidence>
<dbReference type="EMBL" id="KA660068">
    <property type="protein sequence ID" value="AFP99246.1"/>
    <property type="molecule type" value="mRNA"/>
</dbReference>
<evidence type="ECO:0000256" key="1">
    <source>
        <dbReference type="ARBA" id="ARBA00001913"/>
    </source>
</evidence>
<feature type="signal peptide" evidence="7">
    <location>
        <begin position="1"/>
        <end position="17"/>
    </location>
</feature>
<dbReference type="GO" id="GO:0005509">
    <property type="term" value="F:calcium ion binding"/>
    <property type="evidence" value="ECO:0007669"/>
    <property type="project" value="InterPro"/>
</dbReference>
<dbReference type="GO" id="GO:0045134">
    <property type="term" value="F:UDP phosphatase activity"/>
    <property type="evidence" value="ECO:0007669"/>
    <property type="project" value="TreeGrafter"/>
</dbReference>
<dbReference type="Pfam" id="PF06079">
    <property type="entry name" value="Apyrase"/>
    <property type="match status" value="1"/>
</dbReference>
<dbReference type="GO" id="GO:0004382">
    <property type="term" value="F:GDP phosphatase activity"/>
    <property type="evidence" value="ECO:0007669"/>
    <property type="project" value="TreeGrafter"/>
</dbReference>
<feature type="binding site" evidence="6">
    <location>
        <position position="137"/>
    </location>
    <ligand>
        <name>Ca(2+)</name>
        <dbReference type="ChEBI" id="CHEBI:29108"/>
    </ligand>
</feature>
<feature type="binding site" evidence="6">
    <location>
        <position position="318"/>
    </location>
    <ligand>
        <name>Ca(2+)</name>
        <dbReference type="ChEBI" id="CHEBI:29108"/>
    </ligand>
</feature>
<keyword evidence="4 6" id="KW-0106">Calcium</keyword>
<sequence length="331" mass="37741">MLLKLFVFTFAFALIHCAPPGVEWYHFGMIADMDKKSISKSEKNTFNSDLKIDELRHDVKSDRYSYVMSRIKKPVTTKYGFNGRGGELSEVVVYNNRLYTFDDKTGITFRMTKDGELHPWVILANGDGNRPDGFKAEWATIKSNTIYVGSIGVIFKDKNGKPSPQSQWIKKISKDGTVTSEDWSAIYQKIRNAMKMPNGFVWHEAAMWSPLRKEWVFLPRKCSKDPISQENEEKTGCNKIITANENFKNIKVIDIKDTPRNPASGFSTFRFIPGTNNGRILALRTVEKDDLIETSAVVIDMSGKVLMPEKKLYNDKYEGLAFFGGVRRNKS</sequence>
<feature type="binding site" evidence="6">
    <location>
        <position position="90"/>
    </location>
    <ligand>
        <name>Ca(2+)</name>
        <dbReference type="ChEBI" id="CHEBI:29108"/>
    </ligand>
</feature>
<dbReference type="SUPFAM" id="SSF101887">
    <property type="entry name" value="Apyrase"/>
    <property type="match status" value="1"/>
</dbReference>
<keyword evidence="7" id="KW-0732">Signal</keyword>
<keyword evidence="2 6" id="KW-0479">Metal-binding</keyword>
<feature type="binding site" evidence="6">
    <location>
        <position position="89"/>
    </location>
    <ligand>
        <name>Ca(2+)</name>
        <dbReference type="ChEBI" id="CHEBI:29108"/>
    </ligand>
</feature>
<name>J7HHV3_9DIPT</name>
<dbReference type="PANTHER" id="PTHR13023:SF3">
    <property type="entry name" value="SOLUBLE CALCIUM-ACTIVATED NUCLEOTIDASE 1"/>
    <property type="match status" value="1"/>
</dbReference>
<keyword evidence="3" id="KW-0378">Hydrolase</keyword>
<dbReference type="GO" id="GO:0030166">
    <property type="term" value="P:proteoglycan biosynthetic process"/>
    <property type="evidence" value="ECO:0007669"/>
    <property type="project" value="TreeGrafter"/>
</dbReference>
<evidence type="ECO:0000313" key="8">
    <source>
        <dbReference type="EMBL" id="AFP99246.1"/>
    </source>
</evidence>
<comment type="cofactor">
    <cofactor evidence="1 6">
        <name>Ca(2+)</name>
        <dbReference type="ChEBI" id="CHEBI:29108"/>
    </cofactor>
</comment>
<evidence type="ECO:0000256" key="3">
    <source>
        <dbReference type="ARBA" id="ARBA00022801"/>
    </source>
</evidence>